<dbReference type="GO" id="GO:0046872">
    <property type="term" value="F:metal ion binding"/>
    <property type="evidence" value="ECO:0007669"/>
    <property type="project" value="UniProtKB-KW"/>
</dbReference>
<evidence type="ECO:0000256" key="12">
    <source>
        <dbReference type="ARBA" id="ARBA00023239"/>
    </source>
</evidence>
<comment type="cofactor">
    <cofactor evidence="1">
        <name>[4Fe-4S] cluster</name>
        <dbReference type="ChEBI" id="CHEBI:49883"/>
    </cofactor>
</comment>
<comment type="function">
    <text evidence="2">Involved in the biosynthesis of the iron-molybdenum cofactor (FeMo-co or M-cluster) found in the dinitrogenase enzyme of the nitrogenase complex in nitrogen-fixing microorganisms. NifB catalyzes the crucial step of radical SAM-dependent carbide insertion that occurs concomitant with the insertion of a 9th sulfur and the rearrangement/coupling of two [4Fe-4S] clusters into a [8Fe-9S-C] cluster, the precursor to the M-cluster.</text>
</comment>
<evidence type="ECO:0000256" key="7">
    <source>
        <dbReference type="ARBA" id="ARBA00022691"/>
    </source>
</evidence>
<dbReference type="InterPro" id="IPR006638">
    <property type="entry name" value="Elp3/MiaA/NifB-like_rSAM"/>
</dbReference>
<dbReference type="PANTHER" id="PTHR43787:SF13">
    <property type="entry name" value="FEMO COFACTOR BIOSYNTHESIS PROTEIN NIFB"/>
    <property type="match status" value="1"/>
</dbReference>
<keyword evidence="9" id="KW-0408">Iron</keyword>
<evidence type="ECO:0000256" key="8">
    <source>
        <dbReference type="ARBA" id="ARBA00022723"/>
    </source>
</evidence>
<evidence type="ECO:0000256" key="1">
    <source>
        <dbReference type="ARBA" id="ARBA00001966"/>
    </source>
</evidence>
<feature type="domain" description="Radical SAM core" evidence="15">
    <location>
        <begin position="36"/>
        <end position="277"/>
    </location>
</feature>
<dbReference type="Proteomes" id="UP001163166">
    <property type="component" value="Chromosome"/>
</dbReference>
<evidence type="ECO:0000256" key="10">
    <source>
        <dbReference type="ARBA" id="ARBA00023014"/>
    </source>
</evidence>
<keyword evidence="8" id="KW-0479">Metal-binding</keyword>
<proteinExistence type="inferred from homology"/>
<keyword evidence="6" id="KW-0004">4Fe-4S</keyword>
<dbReference type="PANTHER" id="PTHR43787">
    <property type="entry name" value="FEMO COFACTOR BIOSYNTHESIS PROTEIN NIFB-RELATED"/>
    <property type="match status" value="1"/>
</dbReference>
<name>A0AAX3E4R7_RHOPL</name>
<dbReference type="GO" id="GO:0016829">
    <property type="term" value="F:lyase activity"/>
    <property type="evidence" value="ECO:0007669"/>
    <property type="project" value="UniProtKB-KW"/>
</dbReference>
<keyword evidence="10" id="KW-0411">Iron-sulfur</keyword>
<dbReference type="InterPro" id="IPR000385">
    <property type="entry name" value="MoaA_NifB_PqqE_Fe-S-bd_CS"/>
</dbReference>
<organism evidence="16 17">
    <name type="scientific">Rhodopseudomonas palustris</name>
    <dbReference type="NCBI Taxonomy" id="1076"/>
    <lineage>
        <taxon>Bacteria</taxon>
        <taxon>Pseudomonadati</taxon>
        <taxon>Pseudomonadota</taxon>
        <taxon>Alphaproteobacteria</taxon>
        <taxon>Hyphomicrobiales</taxon>
        <taxon>Nitrobacteraceae</taxon>
        <taxon>Rhodopseudomonas</taxon>
    </lineage>
</organism>
<keyword evidence="11" id="KW-0535">Nitrogen fixation</keyword>
<evidence type="ECO:0000259" key="15">
    <source>
        <dbReference type="PROSITE" id="PS51918"/>
    </source>
</evidence>
<dbReference type="SUPFAM" id="SSF102114">
    <property type="entry name" value="Radical SAM enzymes"/>
    <property type="match status" value="1"/>
</dbReference>
<dbReference type="RefSeq" id="WP_264076542.1">
    <property type="nucleotide sequence ID" value="NZ_CP076676.1"/>
</dbReference>
<evidence type="ECO:0000256" key="9">
    <source>
        <dbReference type="ARBA" id="ARBA00023004"/>
    </source>
</evidence>
<dbReference type="Pfam" id="PF04055">
    <property type="entry name" value="Radical_SAM"/>
    <property type="match status" value="1"/>
</dbReference>
<dbReference type="InterPro" id="IPR013785">
    <property type="entry name" value="Aldolase_TIM"/>
</dbReference>
<dbReference type="GO" id="GO:0032324">
    <property type="term" value="P:molybdopterin cofactor biosynthetic process"/>
    <property type="evidence" value="ECO:0007669"/>
    <property type="project" value="UniProtKB-ARBA"/>
</dbReference>
<protein>
    <recommendedName>
        <fullName evidence="5">FeMo cofactor biosynthesis protein NifB</fullName>
    </recommendedName>
    <alternativeName>
        <fullName evidence="14">Nitrogenase cofactor maturase NifB</fullName>
    </alternativeName>
    <alternativeName>
        <fullName evidence="13">Radical SAM assemblase NifB</fullName>
    </alternativeName>
</protein>
<dbReference type="PROSITE" id="PS01305">
    <property type="entry name" value="MOAA_NIFB_PQQE"/>
    <property type="match status" value="1"/>
</dbReference>
<evidence type="ECO:0000256" key="13">
    <source>
        <dbReference type="ARBA" id="ARBA00030926"/>
    </source>
</evidence>
<dbReference type="SFLD" id="SFLDS00029">
    <property type="entry name" value="Radical_SAM"/>
    <property type="match status" value="1"/>
</dbReference>
<evidence type="ECO:0000256" key="11">
    <source>
        <dbReference type="ARBA" id="ARBA00023231"/>
    </source>
</evidence>
<keyword evidence="12" id="KW-0456">Lyase</keyword>
<accession>A0AAX3E4R7</accession>
<evidence type="ECO:0000256" key="4">
    <source>
        <dbReference type="ARBA" id="ARBA00006804"/>
    </source>
</evidence>
<dbReference type="GO" id="GO:0051539">
    <property type="term" value="F:4 iron, 4 sulfur cluster binding"/>
    <property type="evidence" value="ECO:0007669"/>
    <property type="project" value="UniProtKB-KW"/>
</dbReference>
<dbReference type="PROSITE" id="PS51918">
    <property type="entry name" value="RADICAL_SAM"/>
    <property type="match status" value="1"/>
</dbReference>
<dbReference type="CDD" id="cd01335">
    <property type="entry name" value="Radical_SAM"/>
    <property type="match status" value="1"/>
</dbReference>
<dbReference type="InterPro" id="IPR058240">
    <property type="entry name" value="rSAM_sf"/>
</dbReference>
<gene>
    <name evidence="16" type="ORF">KQX62_11700</name>
</gene>
<keyword evidence="7" id="KW-0949">S-adenosyl-L-methionine</keyword>
<evidence type="ECO:0000256" key="2">
    <source>
        <dbReference type="ARBA" id="ARBA00003522"/>
    </source>
</evidence>
<dbReference type="InterPro" id="IPR007197">
    <property type="entry name" value="rSAM"/>
</dbReference>
<comment type="similarity">
    <text evidence="4">Belongs to the radical SAM superfamily. NifB family.</text>
</comment>
<dbReference type="Gene3D" id="3.20.20.70">
    <property type="entry name" value="Aldolase class I"/>
    <property type="match status" value="1"/>
</dbReference>
<dbReference type="SFLD" id="SFLDG01067">
    <property type="entry name" value="SPASM/twitch_domain_containing"/>
    <property type="match status" value="1"/>
</dbReference>
<evidence type="ECO:0000256" key="5">
    <source>
        <dbReference type="ARBA" id="ARBA00021702"/>
    </source>
</evidence>
<evidence type="ECO:0000256" key="3">
    <source>
        <dbReference type="ARBA" id="ARBA00005155"/>
    </source>
</evidence>
<reference evidence="16" key="1">
    <citation type="journal article" date="2022" name="Biol. Control">
        <title>In silico genomic analysis of Rhodopseudomonas palustris strains revealed potential biocontrol agents and crop yield enhancers.</title>
        <authorList>
            <person name="Surachat K."/>
            <person name="Kantachote D."/>
            <person name="Deachamag P."/>
            <person name="Wonglapsuwan M."/>
        </authorList>
    </citation>
    <scope>NUCLEOTIDE SEQUENCE</scope>
    <source>
        <strain evidence="16">TLS06</strain>
    </source>
</reference>
<evidence type="ECO:0000313" key="16">
    <source>
        <dbReference type="EMBL" id="UYO41911.1"/>
    </source>
</evidence>
<evidence type="ECO:0000256" key="6">
    <source>
        <dbReference type="ARBA" id="ARBA00022485"/>
    </source>
</evidence>
<dbReference type="EMBL" id="CP076676">
    <property type="protein sequence ID" value="UYO41911.1"/>
    <property type="molecule type" value="Genomic_DNA"/>
</dbReference>
<comment type="pathway">
    <text evidence="3">Cofactor biosynthesis; Fe-Mo cofactor biosynthesis.</text>
</comment>
<dbReference type="AlphaFoldDB" id="A0AAX3E4R7"/>
<evidence type="ECO:0000313" key="17">
    <source>
        <dbReference type="Proteomes" id="UP001163166"/>
    </source>
</evidence>
<dbReference type="SMART" id="SM00729">
    <property type="entry name" value="Elp3"/>
    <property type="match status" value="1"/>
</dbReference>
<sequence length="307" mass="32970">MTISLNANADALQHATPAFPALEGRHPCFSTTSEGHAAAERLHLPVSPGCNIDCSFCKRDFNRHDHRSGVATRLLSPEDAETVVERALELCPSLAVVGISGPGEPLATDHALDTFVRIRARWPQLTLCLSTNGLMLPSRIEEIAAVGIETLTVTVNAVDPDIQATITPKIAWQRRRLDGRAAAERLIGNQLEGIALAAALGLTIKVNTVLIPTVNEDHIGDIAAEVAAAGARMINIIPLIPQHRFANLPAPSLMRRYVARADAERHLRVFHDCQPCRADTCGALGLSDYAAALYGDDLLAEPTFSHG</sequence>
<evidence type="ECO:0000256" key="14">
    <source>
        <dbReference type="ARBA" id="ARBA00032102"/>
    </source>
</evidence>